<feature type="region of interest" description="Disordered" evidence="1">
    <location>
        <begin position="353"/>
        <end position="373"/>
    </location>
</feature>
<dbReference type="EMBL" id="BMAT01001551">
    <property type="protein sequence ID" value="GFR88034.1"/>
    <property type="molecule type" value="Genomic_DNA"/>
</dbReference>
<keyword evidence="2" id="KW-0472">Membrane</keyword>
<feature type="compositionally biased region" description="Polar residues" evidence="1">
    <location>
        <begin position="535"/>
        <end position="556"/>
    </location>
</feature>
<gene>
    <name evidence="3" type="ORF">ElyMa_000760500</name>
</gene>
<name>A0AAV4GRS0_9GAST</name>
<protein>
    <submittedName>
        <fullName evidence="3">Uncharacterized protein</fullName>
    </submittedName>
</protein>
<dbReference type="Proteomes" id="UP000762676">
    <property type="component" value="Unassembled WGS sequence"/>
</dbReference>
<feature type="region of interest" description="Disordered" evidence="1">
    <location>
        <begin position="400"/>
        <end position="421"/>
    </location>
</feature>
<sequence>MVSSWTTNTAPTSHYNQCFNPRKVVGNDSLKIIEGPRALTDGYSCIPSFFELLISPSLVTPVVQTKDEGKKEPTNGRTQALGSKDKSRSDGGVKGSYRSWVSKFTERDRDDPGSEFLTGFLAFSGLSLLAFFICLVITKMIIESCGWSMCIRYHYDTRLNLTPEKNMFAKPSECVYRRYEPQSRFPVLEVIHDFKSRHSALVEYRHGLRCLLFDTSRYVPESDSCPATYPKSLDERVGVPVTGSKLSKTFPRRFARHSFTRVTADHARLKALAGPAIAERCKEGQLFAVLLVESRMETRRCQPARQFVVDELLALSDPTYKPIRSSVMSNVLATNVVLYENWNTKAIAKVGKKESKDITDNSVTDGKDRKDQKKVVQNLEPRLAVEGAVTEIKTTVHAQGQSLEVHETKSTTMKSAGDMRQLDKKDPEILARILEDRFVKVGNKMSTDTFRELLKTNGLELGDRIEMGGKKISPIRSFPFNSVNPDEQKSVRGRTDDGTEVEKPEGLLVDNNALKSDKPKQSEAGAGVDADKPEQSPQANIDSDTSKKSTSPNIDATLSDHETATDVPRKDVAPEADTLSAQSGTKVPSLSKRDTVVVESSSAIQPVESKVDVKLDSGNHRDKAPAVPKVALSLLNLVYPALEITAVAKRGHQGAKLESSSLFEGLSVIAEARRYYMWQGHIVKVCPIPSIP</sequence>
<accession>A0AAV4GRS0</accession>
<evidence type="ECO:0000313" key="3">
    <source>
        <dbReference type="EMBL" id="GFR88034.1"/>
    </source>
</evidence>
<evidence type="ECO:0000313" key="4">
    <source>
        <dbReference type="Proteomes" id="UP000762676"/>
    </source>
</evidence>
<keyword evidence="4" id="KW-1185">Reference proteome</keyword>
<keyword evidence="2" id="KW-1133">Transmembrane helix</keyword>
<proteinExistence type="predicted"/>
<feature type="compositionally biased region" description="Basic and acidic residues" evidence="1">
    <location>
        <begin position="558"/>
        <end position="573"/>
    </location>
</feature>
<evidence type="ECO:0000256" key="1">
    <source>
        <dbReference type="SAM" id="MobiDB-lite"/>
    </source>
</evidence>
<organism evidence="3 4">
    <name type="scientific">Elysia marginata</name>
    <dbReference type="NCBI Taxonomy" id="1093978"/>
    <lineage>
        <taxon>Eukaryota</taxon>
        <taxon>Metazoa</taxon>
        <taxon>Spiralia</taxon>
        <taxon>Lophotrochozoa</taxon>
        <taxon>Mollusca</taxon>
        <taxon>Gastropoda</taxon>
        <taxon>Heterobranchia</taxon>
        <taxon>Euthyneura</taxon>
        <taxon>Panpulmonata</taxon>
        <taxon>Sacoglossa</taxon>
        <taxon>Placobranchoidea</taxon>
        <taxon>Plakobranchidae</taxon>
        <taxon>Elysia</taxon>
    </lineage>
</organism>
<dbReference type="AlphaFoldDB" id="A0AAV4GRS0"/>
<feature type="transmembrane region" description="Helical" evidence="2">
    <location>
        <begin position="116"/>
        <end position="142"/>
    </location>
</feature>
<feature type="region of interest" description="Disordered" evidence="1">
    <location>
        <begin position="64"/>
        <end position="94"/>
    </location>
</feature>
<comment type="caution">
    <text evidence="3">The sequence shown here is derived from an EMBL/GenBank/DDBJ whole genome shotgun (WGS) entry which is preliminary data.</text>
</comment>
<evidence type="ECO:0000256" key="2">
    <source>
        <dbReference type="SAM" id="Phobius"/>
    </source>
</evidence>
<keyword evidence="2" id="KW-0812">Transmembrane</keyword>
<feature type="compositionally biased region" description="Polar residues" evidence="1">
    <location>
        <begin position="579"/>
        <end position="588"/>
    </location>
</feature>
<feature type="compositionally biased region" description="Basic and acidic residues" evidence="1">
    <location>
        <begin position="486"/>
        <end position="505"/>
    </location>
</feature>
<feature type="compositionally biased region" description="Basic and acidic residues" evidence="1">
    <location>
        <begin position="65"/>
        <end position="74"/>
    </location>
</feature>
<feature type="region of interest" description="Disordered" evidence="1">
    <location>
        <begin position="472"/>
        <end position="593"/>
    </location>
</feature>
<reference evidence="3 4" key="1">
    <citation type="journal article" date="2021" name="Elife">
        <title>Chloroplast acquisition without the gene transfer in kleptoplastic sea slugs, Plakobranchus ocellatus.</title>
        <authorList>
            <person name="Maeda T."/>
            <person name="Takahashi S."/>
            <person name="Yoshida T."/>
            <person name="Shimamura S."/>
            <person name="Takaki Y."/>
            <person name="Nagai Y."/>
            <person name="Toyoda A."/>
            <person name="Suzuki Y."/>
            <person name="Arimoto A."/>
            <person name="Ishii H."/>
            <person name="Satoh N."/>
            <person name="Nishiyama T."/>
            <person name="Hasebe M."/>
            <person name="Maruyama T."/>
            <person name="Minagawa J."/>
            <person name="Obokata J."/>
            <person name="Shigenobu S."/>
        </authorList>
    </citation>
    <scope>NUCLEOTIDE SEQUENCE [LARGE SCALE GENOMIC DNA]</scope>
</reference>